<evidence type="ECO:0000313" key="2">
    <source>
        <dbReference type="Proteomes" id="UP000541558"/>
    </source>
</evidence>
<dbReference type="AlphaFoldDB" id="A0A8H5ETA9"/>
<accession>A0A8H5ETA9</accession>
<comment type="caution">
    <text evidence="1">The sequence shown here is derived from an EMBL/GenBank/DDBJ whole genome shotgun (WGS) entry which is preliminary data.</text>
</comment>
<dbReference type="SUPFAM" id="SSF52047">
    <property type="entry name" value="RNI-like"/>
    <property type="match status" value="1"/>
</dbReference>
<dbReference type="EMBL" id="JAACJK010000225">
    <property type="protein sequence ID" value="KAF5311680.1"/>
    <property type="molecule type" value="Genomic_DNA"/>
</dbReference>
<evidence type="ECO:0000313" key="1">
    <source>
        <dbReference type="EMBL" id="KAF5311680.1"/>
    </source>
</evidence>
<reference evidence="1 2" key="1">
    <citation type="journal article" date="2020" name="ISME J.">
        <title>Uncovering the hidden diversity of litter-decomposition mechanisms in mushroom-forming fungi.</title>
        <authorList>
            <person name="Floudas D."/>
            <person name="Bentzer J."/>
            <person name="Ahren D."/>
            <person name="Johansson T."/>
            <person name="Persson P."/>
            <person name="Tunlid A."/>
        </authorList>
    </citation>
    <scope>NUCLEOTIDE SEQUENCE [LARGE SCALE GENOMIC DNA]</scope>
    <source>
        <strain evidence="1 2">CBS 175.51</strain>
    </source>
</reference>
<dbReference type="Proteomes" id="UP000541558">
    <property type="component" value="Unassembled WGS sequence"/>
</dbReference>
<name>A0A8H5ETA9_9AGAR</name>
<dbReference type="Gene3D" id="3.80.10.10">
    <property type="entry name" value="Ribonuclease Inhibitor"/>
    <property type="match status" value="1"/>
</dbReference>
<keyword evidence="2" id="KW-1185">Reference proteome</keyword>
<evidence type="ECO:0008006" key="3">
    <source>
        <dbReference type="Google" id="ProtNLM"/>
    </source>
</evidence>
<gene>
    <name evidence="1" type="ORF">D9611_009434</name>
</gene>
<dbReference type="InterPro" id="IPR032675">
    <property type="entry name" value="LRR_dom_sf"/>
</dbReference>
<sequence length="381" mass="42174">MVEFLDLPIDILPLILAFVVKSSHLAAGALVDKTWNEFATPRLYERVSIFSWHKDAKTKVLLLFKTLSTYPHLAKHVRRLEVRDFPKAILHLPTSSDDTSIPDLVLEGIKNCKGLHSCVWTRDGSLSSEILEALSWIEPLRQLELNGHSQGQYDPRLLAHFRGLQKVSIIMPSSAVVSQFQRMTKVSGGNLRNVTIICKSSSVLTDATLEEMAPGLPNLEQFFITGCPKVTERGVSAIVPDCDMRAFAQHCTHTNALQSLHSITLTTPPSLNTTFHSTATVGDEPPKVSRLEAEWIAWTQNVNHMLSASPHLERFQLYATSTSSATTELVRGPGLDHVLRAFWAEIVRLHGAMIKRFSVLRMAVGEDGEPRSTLGSSNAPA</sequence>
<dbReference type="OrthoDB" id="2585512at2759"/>
<protein>
    <recommendedName>
        <fullName evidence="3">F-box domain-containing protein</fullName>
    </recommendedName>
</protein>
<proteinExistence type="predicted"/>
<organism evidence="1 2">
    <name type="scientific">Ephemerocybe angulata</name>
    <dbReference type="NCBI Taxonomy" id="980116"/>
    <lineage>
        <taxon>Eukaryota</taxon>
        <taxon>Fungi</taxon>
        <taxon>Dikarya</taxon>
        <taxon>Basidiomycota</taxon>
        <taxon>Agaricomycotina</taxon>
        <taxon>Agaricomycetes</taxon>
        <taxon>Agaricomycetidae</taxon>
        <taxon>Agaricales</taxon>
        <taxon>Agaricineae</taxon>
        <taxon>Psathyrellaceae</taxon>
        <taxon>Ephemerocybe</taxon>
    </lineage>
</organism>